<dbReference type="EMBL" id="FWXV01000004">
    <property type="protein sequence ID" value="SMD14127.1"/>
    <property type="molecule type" value="Genomic_DNA"/>
</dbReference>
<evidence type="ECO:0000313" key="2">
    <source>
        <dbReference type="Proteomes" id="UP000192674"/>
    </source>
</evidence>
<organism evidence="1 2">
    <name type="scientific">Kibdelosporangium aridum</name>
    <dbReference type="NCBI Taxonomy" id="2030"/>
    <lineage>
        <taxon>Bacteria</taxon>
        <taxon>Bacillati</taxon>
        <taxon>Actinomycetota</taxon>
        <taxon>Actinomycetes</taxon>
        <taxon>Pseudonocardiales</taxon>
        <taxon>Pseudonocardiaceae</taxon>
        <taxon>Kibdelosporangium</taxon>
    </lineage>
</organism>
<dbReference type="AlphaFoldDB" id="A0A1Y5XRP6"/>
<dbReference type="RefSeq" id="WP_160096668.1">
    <property type="nucleotide sequence ID" value="NZ_FWXV01000004.1"/>
</dbReference>
<reference evidence="1 2" key="1">
    <citation type="submission" date="2017-04" db="EMBL/GenBank/DDBJ databases">
        <authorList>
            <person name="Afonso C.L."/>
            <person name="Miller P.J."/>
            <person name="Scott M.A."/>
            <person name="Spackman E."/>
            <person name="Goraichik I."/>
            <person name="Dimitrov K.M."/>
            <person name="Suarez D.L."/>
            <person name="Swayne D.E."/>
        </authorList>
    </citation>
    <scope>NUCLEOTIDE SEQUENCE [LARGE SCALE GENOMIC DNA]</scope>
    <source>
        <strain evidence="1 2">DSM 43828</strain>
    </source>
</reference>
<accession>A0A1Y5XRP6</accession>
<name>A0A1Y5XRP6_KIBAR</name>
<keyword evidence="2" id="KW-1185">Reference proteome</keyword>
<evidence type="ECO:0000313" key="1">
    <source>
        <dbReference type="EMBL" id="SMD14127.1"/>
    </source>
</evidence>
<gene>
    <name evidence="1" type="ORF">SAMN05661093_04975</name>
</gene>
<dbReference type="Proteomes" id="UP000192674">
    <property type="component" value="Unassembled WGS sequence"/>
</dbReference>
<sequence length="57" mass="6445">MADDELTDDQAAMVTAALWDNLPSDARNAIRAGLDFEDLHLVRDAVQHGRRLQRKNK</sequence>
<protein>
    <submittedName>
        <fullName evidence="1">Uncharacterized protein</fullName>
    </submittedName>
</protein>
<proteinExistence type="predicted"/>